<dbReference type="PROSITE" id="PS00012">
    <property type="entry name" value="PHOSPHOPANTETHEINE"/>
    <property type="match status" value="1"/>
</dbReference>
<dbReference type="PANTHER" id="PTHR45527:SF1">
    <property type="entry name" value="FATTY ACID SYNTHASE"/>
    <property type="match status" value="1"/>
</dbReference>
<protein>
    <recommendedName>
        <fullName evidence="7">Carrier domain-containing protein</fullName>
    </recommendedName>
</protein>
<evidence type="ECO:0000256" key="6">
    <source>
        <dbReference type="SAM" id="MobiDB-lite"/>
    </source>
</evidence>
<dbReference type="InterPro" id="IPR001242">
    <property type="entry name" value="Condensation_dom"/>
</dbReference>
<dbReference type="EMBL" id="CP022657">
    <property type="protein sequence ID" value="ASS75376.1"/>
    <property type="molecule type" value="Genomic_DNA"/>
</dbReference>
<dbReference type="OrthoDB" id="9803968at2"/>
<evidence type="ECO:0000256" key="5">
    <source>
        <dbReference type="ARBA" id="ARBA00023194"/>
    </source>
</evidence>
<dbReference type="InterPro" id="IPR042099">
    <property type="entry name" value="ANL_N_sf"/>
</dbReference>
<reference evidence="8 9" key="1">
    <citation type="journal article" date="2015" name="Int. J. Syst. Evol. Microbiol.">
        <title>Tumebacillus algifaecis sp. nov., isolated from decomposing algal scum.</title>
        <authorList>
            <person name="Wu Y.F."/>
            <person name="Zhang B."/>
            <person name="Xing P."/>
            <person name="Wu Q.L."/>
            <person name="Liu S.J."/>
        </authorList>
    </citation>
    <scope>NUCLEOTIDE SEQUENCE [LARGE SCALE GENOMIC DNA]</scope>
    <source>
        <strain evidence="8 9">THMBR28</strain>
    </source>
</reference>
<feature type="region of interest" description="Disordered" evidence="6">
    <location>
        <begin position="1720"/>
        <end position="1740"/>
    </location>
</feature>
<dbReference type="InterPro" id="IPR025110">
    <property type="entry name" value="AMP-bd_C"/>
</dbReference>
<dbReference type="GO" id="GO:0008610">
    <property type="term" value="P:lipid biosynthetic process"/>
    <property type="evidence" value="ECO:0007669"/>
    <property type="project" value="UniProtKB-ARBA"/>
</dbReference>
<dbReference type="PROSITE" id="PS50075">
    <property type="entry name" value="CARRIER"/>
    <property type="match status" value="2"/>
</dbReference>
<evidence type="ECO:0000313" key="9">
    <source>
        <dbReference type="Proteomes" id="UP000214688"/>
    </source>
</evidence>
<evidence type="ECO:0000256" key="3">
    <source>
        <dbReference type="ARBA" id="ARBA00022450"/>
    </source>
</evidence>
<dbReference type="InterPro" id="IPR020806">
    <property type="entry name" value="PKS_PP-bd"/>
</dbReference>
<dbReference type="InterPro" id="IPR006162">
    <property type="entry name" value="Ppantetheine_attach_site"/>
</dbReference>
<dbReference type="GO" id="GO:0005829">
    <property type="term" value="C:cytosol"/>
    <property type="evidence" value="ECO:0007669"/>
    <property type="project" value="TreeGrafter"/>
</dbReference>
<organism evidence="8 9">
    <name type="scientific">Tumebacillus algifaecis</name>
    <dbReference type="NCBI Taxonomy" id="1214604"/>
    <lineage>
        <taxon>Bacteria</taxon>
        <taxon>Bacillati</taxon>
        <taxon>Bacillota</taxon>
        <taxon>Bacilli</taxon>
        <taxon>Bacillales</taxon>
        <taxon>Alicyclobacillaceae</taxon>
        <taxon>Tumebacillus</taxon>
    </lineage>
</organism>
<dbReference type="FunFam" id="3.40.50.12780:FF:000012">
    <property type="entry name" value="Non-ribosomal peptide synthetase"/>
    <property type="match status" value="1"/>
</dbReference>
<accession>A0A223D217</accession>
<feature type="compositionally biased region" description="Basic and acidic residues" evidence="6">
    <location>
        <begin position="1720"/>
        <end position="1734"/>
    </location>
</feature>
<sequence>MEQSVQQLPLVQVLADLPRTNEVKTVESTLSLSQELQAELRVFAKQAGVGDTRILLTAYQTLLYRYTAEQEIAVLARVSEDRGIALWSSLSDTMSFQELLQAGQVQEVSLATVSAHPLILDLSADTVRWSYNGALYSQELIMRLSQHFLLLLGGAVQEPERMLGQLPLLTERERRELAAKEDELSGGDAPLLHLQVDAQAERWPNKVALEFQGATLTYGELQERSNRLAMYLCAQGVGPEVLVGLYMERSLDVVVAILAIFKAGGAYVPLDPKLPQDRIQFMLEDAAVNVLVTYQHLLDQLPETECRAVLLDAEAGAITQQPDMRPELGAAGHNLAYLIYTSGSTGKPKAVMVEHRHVMSTLEATVHHFSFTEDDVMPLIASVAFDISFLEMFVALVSGGKTVIIAHEQVLDFPRLIETIKGFTALHAVPSLMRQIVQSIGELGGTAEEYGQMRLLLVGGDAVAPDLLAEMHSAFPNAEVHVMYGPTEGAIICSTHHAKRQEKIEGYPIGKRLGNAWMRVYDGHGNLMPLGVPGELYLGGHGVTRGYRGREDLTAEKYVELDGTRWYRTGDLVRRLADGTFDFLGRIDNQVKIRGFRIEIGEIETRLATHVAINETVVTARADGDGEKRLVAYLVLESEVSAPTVSELREHLQVALPDYMVPSAFVYLSEFPLNPNGKIDRKRLPEPEWTSEEGYAAPRTQVEELVCGAFADVLGVRQVGIRDSFFERGGNSLLATQVISRVRRALNVELPMQSLLEAQSAEELARELERILASGEAARGTAISPVPRMGREPLSFAQQRMWFFDQLEGSSALYNVPYALRLTGPLDRAAFTRSIETILGRHEALRTTYVDESGQPHQVIAPFSHGGAAVTFHPQMDEEIALQWLQREADRPFDLENGPVLRVEVVPVLEHEHLLLLNLHHIASDGWSMGVLLRELAELYQGNSLPELRVQYADYAAWQRDWLQGEVLEEQLAYWSDKLQGAPALLELPLDHPRKAVQTYRGAVEFLTLSNELKAKLDKVARQENVTLYMLLLAAFKVLLHRYTDQTDQLVGSPIAGRHYGGVEELIGFFVNTLVMRTDLSGDPAFDDLLAQVRTTTLEAYAHQDLPFDNLVEALQPERNLSYSPLIQTFFALQNMPMPDFSVSGLAATPLDLTSSTAKFDLAVVVEERAGGLLARFEYASDLFEATTIMRMAGHFQTLLEGIATASNSPISQLPLLTGMEQPVLHGTMQEPTRAVYQIVEEQAARTPEAVALRMAEAQMTYRELNAQANSLARHLRELGAGADTLVGVLMERSMEVAVALLAVHKAGAAYVPLDPKHPQERIEYMLDDTKAPIVITQARLAGLLTETGAQVVQIDEQWTEIANQPVHNLDLEFSLNQLAYLLYTSGSTGRPKAVMVEQQNLISSLWASVEEFGFRAGDVMPWTASVAFDIAQFELFCPLMTGGTTVILPEDLLLDFPRWAEEVQSYTAMFAVPSLMRQLVQSMREEGRAPADYANMRLLFCGGDAVYADLLEMQHEMFPQADVYVLYGPTEGTILCTHYLARRGNLSERCLLGTNLKNANLRVCDRHGNLVPFGVPGELIVEGAGVARGYRGQEELTAEKFGSGEAGRFYRTGDSVRLLENGLLEFLGRMDSQVKIRGFRIEVGEIEAVLGRHAAVREAVVTVREDVPGDKRLAAYVVKQDEVTASVLRDHLSASLPEYMVPSAFVFLEKFPLNPNGKIDRNRLPKPEEDVLDRASGGGARSQEEELVGGVFAQVLELPAVGREDHFFTLGGHSLLATQAVARLRKLFGVDLSVKALFQAPTVASLTEEIMHLGRGVELPPIHMAERNGLFPVSNNQRRLWFIEQVQAGDGLYHIPLTIRMRGELNRAALTESMQKLVARHEALRTVFIEVDGAPMQRVIADLTLMVQVHSGQEEATVWQTILAEAKKPFDLARGPLIRADLFELKPHDHLLLLNLHHIIADGWSVEVFMKELGEVYAGITQEREPQLPEMTLQFADYAKWEQEVLHGERMEQTMSYWKRQLSGTLPVLDLPTDHPRQATQTYVGTTLTRELPSERLDNLAQIARREGVSMYMLLLAAFNVLLYRWTGQSDLVVGSPSAGRERAEVENVFGFFVNTLVLRSDLSGSPSFLTVLQRVRDVTLDALAHQAAPLERLMELQPQSDRRYSPLFQTMFVLQDVGFDSLQLPGLSWEMVESDLGIAKFDLTLYVEERADGMKAMVEYNTDLFNRVTMERLLQQWQTLLESISEDPDRSIGELPLNNEEDQALTEEELDELFI</sequence>
<dbReference type="Gene3D" id="1.10.1200.10">
    <property type="entry name" value="ACP-like"/>
    <property type="match status" value="2"/>
</dbReference>
<dbReference type="PROSITE" id="PS00455">
    <property type="entry name" value="AMP_BINDING"/>
    <property type="match status" value="2"/>
</dbReference>
<dbReference type="Pfam" id="PF00550">
    <property type="entry name" value="PP-binding"/>
    <property type="match status" value="2"/>
</dbReference>
<dbReference type="Gene3D" id="3.30.300.30">
    <property type="match status" value="2"/>
</dbReference>
<evidence type="ECO:0000313" key="8">
    <source>
        <dbReference type="EMBL" id="ASS75376.1"/>
    </source>
</evidence>
<dbReference type="Pfam" id="PF13193">
    <property type="entry name" value="AMP-binding_C"/>
    <property type="match status" value="2"/>
</dbReference>
<dbReference type="SUPFAM" id="SSF52777">
    <property type="entry name" value="CoA-dependent acyltransferases"/>
    <property type="match status" value="5"/>
</dbReference>
<keyword evidence="3" id="KW-0596">Phosphopantetheine</keyword>
<dbReference type="Pfam" id="PF00501">
    <property type="entry name" value="AMP-binding"/>
    <property type="match status" value="2"/>
</dbReference>
<feature type="domain" description="Carrier" evidence="7">
    <location>
        <begin position="1740"/>
        <end position="1815"/>
    </location>
</feature>
<dbReference type="InterPro" id="IPR020845">
    <property type="entry name" value="AMP-binding_CS"/>
</dbReference>
<dbReference type="InterPro" id="IPR023213">
    <property type="entry name" value="CAT-like_dom_sf"/>
</dbReference>
<dbReference type="SMART" id="SM00823">
    <property type="entry name" value="PKS_PP"/>
    <property type="match status" value="2"/>
</dbReference>
<dbReference type="InterPro" id="IPR045851">
    <property type="entry name" value="AMP-bd_C_sf"/>
</dbReference>
<dbReference type="KEGG" id="tab:CIG75_10485"/>
<dbReference type="InterPro" id="IPR009081">
    <property type="entry name" value="PP-bd_ACP"/>
</dbReference>
<dbReference type="InterPro" id="IPR000873">
    <property type="entry name" value="AMP-dep_synth/lig_dom"/>
</dbReference>
<feature type="domain" description="Carrier" evidence="7">
    <location>
        <begin position="697"/>
        <end position="772"/>
    </location>
</feature>
<dbReference type="GO" id="GO:0031177">
    <property type="term" value="F:phosphopantetheine binding"/>
    <property type="evidence" value="ECO:0007669"/>
    <property type="project" value="InterPro"/>
</dbReference>
<evidence type="ECO:0000256" key="1">
    <source>
        <dbReference type="ARBA" id="ARBA00001957"/>
    </source>
</evidence>
<evidence type="ECO:0000256" key="4">
    <source>
        <dbReference type="ARBA" id="ARBA00022553"/>
    </source>
</evidence>
<dbReference type="CDD" id="cd19531">
    <property type="entry name" value="LCL_NRPS-like"/>
    <property type="match status" value="2"/>
</dbReference>
<dbReference type="InterPro" id="IPR036736">
    <property type="entry name" value="ACP-like_sf"/>
</dbReference>
<dbReference type="Pfam" id="PF00668">
    <property type="entry name" value="Condensation"/>
    <property type="match status" value="2"/>
</dbReference>
<dbReference type="Proteomes" id="UP000214688">
    <property type="component" value="Chromosome"/>
</dbReference>
<dbReference type="GO" id="GO:0017000">
    <property type="term" value="P:antibiotic biosynthetic process"/>
    <property type="evidence" value="ECO:0007669"/>
    <property type="project" value="UniProtKB-KW"/>
</dbReference>
<dbReference type="NCBIfam" id="NF003417">
    <property type="entry name" value="PRK04813.1"/>
    <property type="match status" value="2"/>
</dbReference>
<keyword evidence="5" id="KW-0045">Antibiotic biosynthesis</keyword>
<evidence type="ECO:0000259" key="7">
    <source>
        <dbReference type="PROSITE" id="PS50075"/>
    </source>
</evidence>
<keyword evidence="9" id="KW-1185">Reference proteome</keyword>
<dbReference type="GO" id="GO:0043041">
    <property type="term" value="P:amino acid activation for nonribosomal peptide biosynthetic process"/>
    <property type="evidence" value="ECO:0007669"/>
    <property type="project" value="TreeGrafter"/>
</dbReference>
<dbReference type="SUPFAM" id="SSF47336">
    <property type="entry name" value="ACP-like"/>
    <property type="match status" value="2"/>
</dbReference>
<comment type="cofactor">
    <cofactor evidence="1">
        <name>pantetheine 4'-phosphate</name>
        <dbReference type="ChEBI" id="CHEBI:47942"/>
    </cofactor>
</comment>
<gene>
    <name evidence="8" type="ORF">CIG75_10485</name>
</gene>
<dbReference type="GO" id="GO:0003824">
    <property type="term" value="F:catalytic activity"/>
    <property type="evidence" value="ECO:0007669"/>
    <property type="project" value="InterPro"/>
</dbReference>
<name>A0A223D217_9BACL</name>
<dbReference type="Gene3D" id="3.30.559.10">
    <property type="entry name" value="Chloramphenicol acetyltransferase-like domain"/>
    <property type="match status" value="2"/>
</dbReference>
<dbReference type="Gene3D" id="3.40.50.12780">
    <property type="entry name" value="N-terminal domain of ligase-like"/>
    <property type="match status" value="2"/>
</dbReference>
<evidence type="ECO:0000256" key="2">
    <source>
        <dbReference type="ARBA" id="ARBA00006432"/>
    </source>
</evidence>
<dbReference type="GO" id="GO:0044550">
    <property type="term" value="P:secondary metabolite biosynthetic process"/>
    <property type="evidence" value="ECO:0007669"/>
    <property type="project" value="UniProtKB-ARBA"/>
</dbReference>
<dbReference type="CDD" id="cd05930">
    <property type="entry name" value="A_NRPS"/>
    <property type="match status" value="2"/>
</dbReference>
<dbReference type="InterPro" id="IPR010071">
    <property type="entry name" value="AA_adenyl_dom"/>
</dbReference>
<dbReference type="Gene3D" id="3.30.559.30">
    <property type="entry name" value="Nonribosomal peptide synthetase, condensation domain"/>
    <property type="match status" value="3"/>
</dbReference>
<dbReference type="SUPFAM" id="SSF56801">
    <property type="entry name" value="Acetyl-CoA synthetase-like"/>
    <property type="match status" value="2"/>
</dbReference>
<dbReference type="PANTHER" id="PTHR45527">
    <property type="entry name" value="NONRIBOSOMAL PEPTIDE SYNTHETASE"/>
    <property type="match status" value="1"/>
</dbReference>
<dbReference type="FunFam" id="3.40.50.980:FF:000001">
    <property type="entry name" value="Non-ribosomal peptide synthetase"/>
    <property type="match status" value="2"/>
</dbReference>
<dbReference type="FunFam" id="3.30.300.30:FF:000010">
    <property type="entry name" value="Enterobactin synthetase component F"/>
    <property type="match status" value="2"/>
</dbReference>
<comment type="similarity">
    <text evidence="2">Belongs to the ATP-dependent AMP-binding enzyme family.</text>
</comment>
<proteinExistence type="inferred from homology"/>
<dbReference type="RefSeq" id="WP_094236624.1">
    <property type="nucleotide sequence ID" value="NZ_CP022657.1"/>
</dbReference>
<keyword evidence="4" id="KW-0597">Phosphoprotein</keyword>
<dbReference type="NCBIfam" id="TIGR01733">
    <property type="entry name" value="AA-adenyl-dom"/>
    <property type="match status" value="2"/>
</dbReference>